<evidence type="ECO:0000256" key="2">
    <source>
        <dbReference type="ARBA" id="ARBA00022692"/>
    </source>
</evidence>
<dbReference type="GeneID" id="7271256"/>
<dbReference type="RefSeq" id="WP_012618320.1">
    <property type="nucleotide sequence ID" value="NC_011832.1"/>
</dbReference>
<dbReference type="Pfam" id="PF02361">
    <property type="entry name" value="CbiQ"/>
    <property type="match status" value="1"/>
</dbReference>
<evidence type="ECO:0000256" key="5">
    <source>
        <dbReference type="SAM" id="Phobius"/>
    </source>
</evidence>
<feature type="transmembrane region" description="Helical" evidence="5">
    <location>
        <begin position="23"/>
        <end position="54"/>
    </location>
</feature>
<sequence precursor="true">MQQIMQYVSIDSFLHRLNPITKLVLVVLVAILAITSSSIVSVSALVIVLFLIALASGLHKELLRQVPLLVSLTISLVLLTVLTMQAGPVMGTLIPAGVPLIGGMVPITIGAVQFGLLLSLRFFAMLFGFQLLVVSTQPHDLVHAMLKMHMPADYALMFLIALRFIPSLQLEGQRIHEAQLARAYNPGRGFRGAMRTLTPIIIPLVSNALAKANVLGLTIDLRGYRNPKKTSLRDRSLRRVDYLAIVVMLIAAGGFLATTVFMQIP</sequence>
<dbReference type="PANTHER" id="PTHR33514:SF13">
    <property type="entry name" value="PROTEIN ABCI12, CHLOROPLASTIC"/>
    <property type="match status" value="1"/>
</dbReference>
<organism evidence="6 7">
    <name type="scientific">Methanosphaerula palustris (strain ATCC BAA-1556 / DSM 19958 / E1-9c)</name>
    <dbReference type="NCBI Taxonomy" id="521011"/>
    <lineage>
        <taxon>Archaea</taxon>
        <taxon>Methanobacteriati</taxon>
        <taxon>Methanobacteriota</taxon>
        <taxon>Stenosarchaea group</taxon>
        <taxon>Methanomicrobia</taxon>
        <taxon>Methanomicrobiales</taxon>
        <taxon>Methanoregulaceae</taxon>
        <taxon>Methanosphaerula</taxon>
    </lineage>
</organism>
<dbReference type="GO" id="GO:0005886">
    <property type="term" value="C:plasma membrane"/>
    <property type="evidence" value="ECO:0007669"/>
    <property type="project" value="UniProtKB-ARBA"/>
</dbReference>
<feature type="transmembrane region" description="Helical" evidence="5">
    <location>
        <begin position="107"/>
        <end position="133"/>
    </location>
</feature>
<dbReference type="Proteomes" id="UP000002457">
    <property type="component" value="Chromosome"/>
</dbReference>
<proteinExistence type="predicted"/>
<evidence type="ECO:0000256" key="1">
    <source>
        <dbReference type="ARBA" id="ARBA00004141"/>
    </source>
</evidence>
<evidence type="ECO:0000313" key="7">
    <source>
        <dbReference type="Proteomes" id="UP000002457"/>
    </source>
</evidence>
<dbReference type="PANTHER" id="PTHR33514">
    <property type="entry name" value="PROTEIN ABCI12, CHLOROPLASTIC"/>
    <property type="match status" value="1"/>
</dbReference>
<accession>B8GJG0</accession>
<name>B8GJG0_METPE</name>
<feature type="transmembrane region" description="Helical" evidence="5">
    <location>
        <begin position="66"/>
        <end position="87"/>
    </location>
</feature>
<dbReference type="eggNOG" id="arCOG02250">
    <property type="taxonomic scope" value="Archaea"/>
</dbReference>
<gene>
    <name evidence="6" type="ordered locus">Mpal_1693</name>
</gene>
<keyword evidence="3 5" id="KW-1133">Transmembrane helix</keyword>
<dbReference type="HOGENOM" id="CLU_056469_2_0_2"/>
<dbReference type="OrthoDB" id="31170at2157"/>
<protein>
    <submittedName>
        <fullName evidence="6">Cobalt transport protein</fullName>
    </submittedName>
</protein>
<dbReference type="EMBL" id="CP001338">
    <property type="protein sequence ID" value="ACL17001.1"/>
    <property type="molecule type" value="Genomic_DNA"/>
</dbReference>
<keyword evidence="4 5" id="KW-0472">Membrane</keyword>
<dbReference type="InterPro" id="IPR003339">
    <property type="entry name" value="ABC/ECF_trnsptr_transmembrane"/>
</dbReference>
<dbReference type="STRING" id="521011.Mpal_1693"/>
<evidence type="ECO:0000313" key="6">
    <source>
        <dbReference type="EMBL" id="ACL17001.1"/>
    </source>
</evidence>
<evidence type="ECO:0000256" key="4">
    <source>
        <dbReference type="ARBA" id="ARBA00023136"/>
    </source>
</evidence>
<feature type="transmembrane region" description="Helical" evidence="5">
    <location>
        <begin position="242"/>
        <end position="264"/>
    </location>
</feature>
<reference evidence="6 7" key="1">
    <citation type="journal article" date="2015" name="Genome Announc.">
        <title>Complete Genome Sequence of Methanosphaerula palustris E1-9CT, a Hydrogenotrophic Methanogen Isolated from a Minerotrophic Fen Peatland.</title>
        <authorList>
            <person name="Cadillo-Quiroz H."/>
            <person name="Browne P."/>
            <person name="Kyrpides N."/>
            <person name="Woyke T."/>
            <person name="Goodwin L."/>
            <person name="Detter C."/>
            <person name="Yavitt J.B."/>
            <person name="Zinder S.H."/>
        </authorList>
    </citation>
    <scope>NUCLEOTIDE SEQUENCE [LARGE SCALE GENOMIC DNA]</scope>
    <source>
        <strain evidence="7">ATCC BAA-1556 / DSM 19958 / E1-9c</strain>
    </source>
</reference>
<dbReference type="CDD" id="cd16914">
    <property type="entry name" value="EcfT"/>
    <property type="match status" value="1"/>
</dbReference>
<comment type="subcellular location">
    <subcellularLocation>
        <location evidence="1">Membrane</location>
        <topology evidence="1">Multi-pass membrane protein</topology>
    </subcellularLocation>
</comment>
<dbReference type="AlphaFoldDB" id="B8GJG0"/>
<evidence type="ECO:0000256" key="3">
    <source>
        <dbReference type="ARBA" id="ARBA00022989"/>
    </source>
</evidence>
<keyword evidence="2 5" id="KW-0812">Transmembrane</keyword>
<keyword evidence="7" id="KW-1185">Reference proteome</keyword>
<dbReference type="KEGG" id="mpl:Mpal_1693"/>